<evidence type="ECO:0000259" key="3">
    <source>
        <dbReference type="Pfam" id="PF17148"/>
    </source>
</evidence>
<dbReference type="PANTHER" id="PTHR38478">
    <property type="entry name" value="PEPTIDASE M1A AND M12B"/>
    <property type="match status" value="1"/>
</dbReference>
<feature type="chain" id="PRO_5006836132" evidence="1">
    <location>
        <begin position="23"/>
        <end position="790"/>
    </location>
</feature>
<sequence length="790" mass="88366">MRPTMRIITLLFTVLLSCSLWAAGVKEFTQGMQHHQGYFDFYYHSEEDKVFLVVDKLDTPFIFQSSLPRGIGSNDIGLDRGQQGDTRLVQFEQYGNKVLLKQLNTYYRADSDNAAEQQSVAEAFASSVIAGLPIVADSDGKVLVDYTEFLLSDIHQVSERLTETEQGTYKVDAKRSGVHLDRSKAFPRNTELESLVTFAGSKAGDYVKQVAPEPAAVSVHLHHSLIALPEEGYQSRPFHPYSGYWKVEFMDYAAAIDEPMVKRLLPRHRLVKKDPTADISEAVEPIVFYLDPGVPEPVRTALYEGAMWWDTAFERIGYKNAFQVRPLPADADPMDVRYNVIQWVHRATRGWSYGRSITDPRTGEIIKGHVTLGSLRVRQDFLIANGLTSPFDENADTSEQQAMALARIRQLSAHEVGHTLGIIHNFAASANGRASVMDYPHPLAEIKNGKVVLNNAYREGLGEWDLYAIEIGYGEFTDEQKAMAELVAKAKAQGLEYMADRDARPVGGASAIGHLWDNGSDPVAELKRLSEVRRLALQNFGLNSIADKRALSSLQEALVPIYLLHRYQVEAVAKQIGGVHYEYELKGEYSQPKGVRPVSADKQQAALSALLDTISPEYLALPGSLLELITPKVYGDQEGRESFKARTGLTFDPISAAEAAANNTLSLLLHPQRLNRLTQQQAVGGIDGLYNALLKSTFEHKSQQGYQRQIHNRVLHILVYRWIDAMAQPELAPEVRADMYAALTELEDWLDDNDNNSQHKYLQQQVENYLENGEWTPLFKPLPLPPGSPI</sequence>
<accession>A0A0U3AMC4</accession>
<proteinExistence type="predicted"/>
<dbReference type="InterPro" id="IPR032534">
    <property type="entry name" value="EcxA_zinc-bd"/>
</dbReference>
<dbReference type="InterPro" id="IPR034032">
    <property type="entry name" value="Zn_MMP-like_bac"/>
</dbReference>
<keyword evidence="5" id="KW-1185">Reference proteome</keyword>
<dbReference type="Pfam" id="PF17148">
    <property type="entry name" value="DUF5117"/>
    <property type="match status" value="1"/>
</dbReference>
<dbReference type="CDD" id="cd04276">
    <property type="entry name" value="ZnMc_MMP_like_2"/>
    <property type="match status" value="1"/>
</dbReference>
<dbReference type="InterPro" id="IPR033413">
    <property type="entry name" value="DUF5117"/>
</dbReference>
<reference evidence="4 5" key="1">
    <citation type="submission" date="2015-12" db="EMBL/GenBank/DDBJ databases">
        <title>Complete genome of Lacimicrobium alkaliphilum KCTC 32984.</title>
        <authorList>
            <person name="Kim S.-G."/>
            <person name="Lee Y.-J."/>
        </authorList>
    </citation>
    <scope>NUCLEOTIDE SEQUENCE [LARGE SCALE GENOMIC DNA]</scope>
    <source>
        <strain evidence="4 5">YelD216</strain>
    </source>
</reference>
<dbReference type="OrthoDB" id="9776599at2"/>
<dbReference type="InterPro" id="IPR024079">
    <property type="entry name" value="MetalloPept_cat_dom_sf"/>
</dbReference>
<dbReference type="PANTHER" id="PTHR38478:SF1">
    <property type="entry name" value="ZINC DEPENDENT METALLOPROTEASE DOMAIN LIPOPROTEIN"/>
    <property type="match status" value="1"/>
</dbReference>
<name>A0A0U3AMC4_9ALTE</name>
<feature type="domain" description="EcxA zinc-binding" evidence="2">
    <location>
        <begin position="398"/>
        <end position="700"/>
    </location>
</feature>
<dbReference type="Proteomes" id="UP000068447">
    <property type="component" value="Chromosome"/>
</dbReference>
<organism evidence="4 5">
    <name type="scientific">Lacimicrobium alkaliphilum</name>
    <dbReference type="NCBI Taxonomy" id="1526571"/>
    <lineage>
        <taxon>Bacteria</taxon>
        <taxon>Pseudomonadati</taxon>
        <taxon>Pseudomonadota</taxon>
        <taxon>Gammaproteobacteria</taxon>
        <taxon>Alteromonadales</taxon>
        <taxon>Alteromonadaceae</taxon>
        <taxon>Lacimicrobium</taxon>
    </lineage>
</organism>
<dbReference type="AlphaFoldDB" id="A0A0U3AMC4"/>
<dbReference type="SUPFAM" id="SSF55486">
    <property type="entry name" value="Metalloproteases ('zincins'), catalytic domain"/>
    <property type="match status" value="1"/>
</dbReference>
<evidence type="ECO:0000313" key="5">
    <source>
        <dbReference type="Proteomes" id="UP000068447"/>
    </source>
</evidence>
<dbReference type="STRING" id="1526571.AT746_17815"/>
<evidence type="ECO:0000256" key="1">
    <source>
        <dbReference type="SAM" id="SignalP"/>
    </source>
</evidence>
<dbReference type="EMBL" id="CP013650">
    <property type="protein sequence ID" value="ALS99937.1"/>
    <property type="molecule type" value="Genomic_DNA"/>
</dbReference>
<dbReference type="Gene3D" id="3.40.390.10">
    <property type="entry name" value="Collagenase (Catalytic Domain)"/>
    <property type="match status" value="1"/>
</dbReference>
<keyword evidence="1" id="KW-0732">Signal</keyword>
<dbReference type="KEGG" id="lal:AT746_17815"/>
<feature type="domain" description="DUF5117" evidence="3">
    <location>
        <begin position="81"/>
        <end position="273"/>
    </location>
</feature>
<protein>
    <submittedName>
        <fullName evidence="4">Peptidase</fullName>
    </submittedName>
</protein>
<feature type="signal peptide" evidence="1">
    <location>
        <begin position="1"/>
        <end position="22"/>
    </location>
</feature>
<evidence type="ECO:0000259" key="2">
    <source>
        <dbReference type="Pfam" id="PF16313"/>
    </source>
</evidence>
<dbReference type="PROSITE" id="PS51257">
    <property type="entry name" value="PROKAR_LIPOPROTEIN"/>
    <property type="match status" value="1"/>
</dbReference>
<evidence type="ECO:0000313" key="4">
    <source>
        <dbReference type="EMBL" id="ALS99937.1"/>
    </source>
</evidence>
<dbReference type="GO" id="GO:0008237">
    <property type="term" value="F:metallopeptidase activity"/>
    <property type="evidence" value="ECO:0007669"/>
    <property type="project" value="InterPro"/>
</dbReference>
<dbReference type="Pfam" id="PF16313">
    <property type="entry name" value="DUF4953"/>
    <property type="match status" value="1"/>
</dbReference>
<gene>
    <name evidence="4" type="ORF">AT746_17815</name>
</gene>